<sequence length="296" mass="31566">MAVWIFSKTQGAEHLNLRQFFSTALACLPMVFILNIAQAQETITISGSTTVAPIASRAAEAFLVNRPEIRILVNGGGSGVGINAVGSGLAQIGMASRMITPRELSRFERSQLKAHAVGRDGVACAISASIYNAGVRALTREQIAGIYLGKIKNWSALGGPDSAIVVIDKERHRGTRHVFMNYVFGDANARTPGARLVTGSNNEERAKIAQSDAAIGMLSLAWLNDAVKGVAIQEGDARIEPSVANVRSGAYPITRDLLFVTAGEPVGAVKEFMEFIYGPKGKEIVVDSGYIPIERP</sequence>
<accession>A0A7T0G4S8</accession>
<dbReference type="PANTHER" id="PTHR30570">
    <property type="entry name" value="PERIPLASMIC PHOSPHATE BINDING COMPONENT OF PHOSPHATE ABC TRANSPORTER"/>
    <property type="match status" value="1"/>
</dbReference>
<dbReference type="AlphaFoldDB" id="A0A7T0G4S8"/>
<evidence type="ECO:0000313" key="4">
    <source>
        <dbReference type="Proteomes" id="UP000594464"/>
    </source>
</evidence>
<dbReference type="EMBL" id="CP048620">
    <property type="protein sequence ID" value="QPJ66800.1"/>
    <property type="molecule type" value="Genomic_DNA"/>
</dbReference>
<dbReference type="Gene3D" id="3.40.190.10">
    <property type="entry name" value="Periplasmic binding protein-like II"/>
    <property type="match status" value="2"/>
</dbReference>
<dbReference type="Pfam" id="PF12849">
    <property type="entry name" value="PBP_like_2"/>
    <property type="match status" value="1"/>
</dbReference>
<organism evidence="3 4">
    <name type="scientific">Candidatus Nitrohelix vancouverensis</name>
    <dbReference type="NCBI Taxonomy" id="2705534"/>
    <lineage>
        <taxon>Bacteria</taxon>
        <taxon>Pseudomonadati</taxon>
        <taxon>Nitrospinota/Tectimicrobiota group</taxon>
        <taxon>Nitrospinota</taxon>
        <taxon>Nitrospinia</taxon>
        <taxon>Nitrospinales</taxon>
        <taxon>Nitrospinaceae</taxon>
        <taxon>Candidatus Nitrohelix</taxon>
    </lineage>
</organism>
<dbReference type="SUPFAM" id="SSF53850">
    <property type="entry name" value="Periplasmic binding protein-like II"/>
    <property type="match status" value="1"/>
</dbReference>
<evidence type="ECO:0000259" key="2">
    <source>
        <dbReference type="Pfam" id="PF12849"/>
    </source>
</evidence>
<dbReference type="KEGG" id="nva:G3M78_07470"/>
<gene>
    <name evidence="3" type="ORF">G3M78_07470</name>
</gene>
<feature type="domain" description="PBP" evidence="2">
    <location>
        <begin position="37"/>
        <end position="278"/>
    </location>
</feature>
<dbReference type="PANTHER" id="PTHR30570:SF1">
    <property type="entry name" value="PHOSPHATE-BINDING PROTEIN PSTS"/>
    <property type="match status" value="1"/>
</dbReference>
<evidence type="ECO:0000313" key="3">
    <source>
        <dbReference type="EMBL" id="QPJ66800.1"/>
    </source>
</evidence>
<evidence type="ECO:0000256" key="1">
    <source>
        <dbReference type="ARBA" id="ARBA00022729"/>
    </source>
</evidence>
<proteinExistence type="predicted"/>
<name>A0A7T0G4S8_9BACT</name>
<protein>
    <submittedName>
        <fullName evidence="3">Phosphate ABC transporter substrate-binding protein</fullName>
    </submittedName>
</protein>
<reference evidence="4" key="1">
    <citation type="submission" date="2020-02" db="EMBL/GenBank/DDBJ databases">
        <title>Genomic and physiological characterization of two novel Nitrospinaceae genera.</title>
        <authorList>
            <person name="Mueller A.J."/>
            <person name="Jung M.-Y."/>
            <person name="Strachan C.R."/>
            <person name="Herbold C.W."/>
            <person name="Kirkegaard R.H."/>
            <person name="Daims H."/>
        </authorList>
    </citation>
    <scope>NUCLEOTIDE SEQUENCE [LARGE SCALE GENOMIC DNA]</scope>
</reference>
<dbReference type="Proteomes" id="UP000594464">
    <property type="component" value="Chromosome"/>
</dbReference>
<dbReference type="InterPro" id="IPR024370">
    <property type="entry name" value="PBP_domain"/>
</dbReference>
<keyword evidence="1" id="KW-0732">Signal</keyword>
<dbReference type="InterPro" id="IPR050811">
    <property type="entry name" value="Phosphate_ABC_transporter"/>
</dbReference>
<dbReference type="CDD" id="cd13653">
    <property type="entry name" value="PBP2_phosphate_like_1"/>
    <property type="match status" value="1"/>
</dbReference>